<evidence type="ECO:0000256" key="5">
    <source>
        <dbReference type="ARBA" id="ARBA00023128"/>
    </source>
</evidence>
<keyword evidence="3" id="KW-0999">Mitochondrion inner membrane</keyword>
<evidence type="ECO:0000256" key="1">
    <source>
        <dbReference type="ARBA" id="ARBA00004273"/>
    </source>
</evidence>
<evidence type="ECO:0000256" key="6">
    <source>
        <dbReference type="ARBA" id="ARBA00023136"/>
    </source>
</evidence>
<evidence type="ECO:0000313" key="9">
    <source>
        <dbReference type="Proteomes" id="UP000031516"/>
    </source>
</evidence>
<proteinExistence type="predicted"/>
<dbReference type="PANTHER" id="PTHR28264">
    <property type="entry name" value="CYTOCHROME C OXIDASE SUBUNIT 7A"/>
    <property type="match status" value="1"/>
</dbReference>
<keyword evidence="9" id="KW-1185">Reference proteome</keyword>
<evidence type="ECO:0000256" key="7">
    <source>
        <dbReference type="SAM" id="Phobius"/>
    </source>
</evidence>
<dbReference type="Proteomes" id="UP000031516">
    <property type="component" value="Unassembled WGS sequence"/>
</dbReference>
<accession>A0A0A8KZZ8</accession>
<dbReference type="PANTHER" id="PTHR28264:SF1">
    <property type="entry name" value="CYTOCHROME C OXIDASE SUBUNIT 6C"/>
    <property type="match status" value="1"/>
</dbReference>
<reference evidence="8 9" key="1">
    <citation type="submission" date="2014-03" db="EMBL/GenBank/DDBJ databases">
        <title>The genome of Kluyveromyces dobzhanskii.</title>
        <authorList>
            <person name="Nystedt B."/>
            <person name="Astrom S."/>
        </authorList>
    </citation>
    <scope>NUCLEOTIDE SEQUENCE [LARGE SCALE GENOMIC DNA]</scope>
    <source>
        <strain evidence="8 9">CBS 2104</strain>
    </source>
</reference>
<dbReference type="OrthoDB" id="2317211at2759"/>
<evidence type="ECO:0000256" key="3">
    <source>
        <dbReference type="ARBA" id="ARBA00022792"/>
    </source>
</evidence>
<keyword evidence="4 7" id="KW-1133">Transmembrane helix</keyword>
<keyword evidence="2 7" id="KW-0812">Transmembrane</keyword>
<feature type="transmembrane region" description="Helical" evidence="7">
    <location>
        <begin position="37"/>
        <end position="57"/>
    </location>
</feature>
<keyword evidence="6 7" id="KW-0472">Membrane</keyword>
<protein>
    <submittedName>
        <fullName evidence="8">WGS project CCBQ000000000 data, contig 00016</fullName>
    </submittedName>
</protein>
<gene>
    <name evidence="8" type="ORF">KLDO_g486</name>
</gene>
<dbReference type="GO" id="GO:0006123">
    <property type="term" value="P:mitochondrial electron transport, cytochrome c to oxygen"/>
    <property type="evidence" value="ECO:0007669"/>
    <property type="project" value="TreeGrafter"/>
</dbReference>
<organism evidence="8 9">
    <name type="scientific">Kluyveromyces dobzhanskii CBS 2104</name>
    <dbReference type="NCBI Taxonomy" id="1427455"/>
    <lineage>
        <taxon>Eukaryota</taxon>
        <taxon>Fungi</taxon>
        <taxon>Dikarya</taxon>
        <taxon>Ascomycota</taxon>
        <taxon>Saccharomycotina</taxon>
        <taxon>Saccharomycetes</taxon>
        <taxon>Saccharomycetales</taxon>
        <taxon>Saccharomycetaceae</taxon>
        <taxon>Kluyveromyces</taxon>
    </lineage>
</organism>
<evidence type="ECO:0000313" key="8">
    <source>
        <dbReference type="EMBL" id="CDO92163.1"/>
    </source>
</evidence>
<dbReference type="EMBL" id="CCBQ010000012">
    <property type="protein sequence ID" value="CDO92163.1"/>
    <property type="molecule type" value="Genomic_DNA"/>
</dbReference>
<dbReference type="CDD" id="cd22888">
    <property type="entry name" value="CcO_VIIa_fungal"/>
    <property type="match status" value="1"/>
</dbReference>
<name>A0A0A8KZZ8_9SACH</name>
<sequence>MIGQQGYFLTYNSYTQHKSYNDMSAIAPITGTIRKRILADITIGFAIGGVMASYWWWGFHKNIINKREAYYAKLAEQKAAEN</sequence>
<comment type="caution">
    <text evidence="8">The sequence shown here is derived from an EMBL/GenBank/DDBJ whole genome shotgun (WGS) entry which is preliminary data.</text>
</comment>
<dbReference type="GO" id="GO:0004129">
    <property type="term" value="F:cytochrome-c oxidase activity"/>
    <property type="evidence" value="ECO:0007669"/>
    <property type="project" value="TreeGrafter"/>
</dbReference>
<dbReference type="GO" id="GO:0005743">
    <property type="term" value="C:mitochondrial inner membrane"/>
    <property type="evidence" value="ECO:0007669"/>
    <property type="project" value="UniProtKB-SubCell"/>
</dbReference>
<evidence type="ECO:0000256" key="2">
    <source>
        <dbReference type="ARBA" id="ARBA00022692"/>
    </source>
</evidence>
<evidence type="ECO:0000256" key="4">
    <source>
        <dbReference type="ARBA" id="ARBA00022989"/>
    </source>
</evidence>
<comment type="subcellular location">
    <subcellularLocation>
        <location evidence="1">Mitochondrion inner membrane</location>
    </subcellularLocation>
</comment>
<keyword evidence="5" id="KW-0496">Mitochondrion</keyword>
<dbReference type="AlphaFoldDB" id="A0A0A8KZZ8"/>